<accession>A0AAA9T7X7</accession>
<dbReference type="InterPro" id="IPR017878">
    <property type="entry name" value="TB_dom"/>
</dbReference>
<dbReference type="InterPro" id="IPR049883">
    <property type="entry name" value="NOTCH1_EGF-like"/>
</dbReference>
<proteinExistence type="inferred from homology"/>
<feature type="domain" description="EGF-like" evidence="15">
    <location>
        <begin position="494"/>
        <end position="534"/>
    </location>
</feature>
<dbReference type="FunFam" id="3.90.290.10:FF:000018">
    <property type="entry name" value="latent-transforming growth factor beta-binding protein 3 isoform X2"/>
    <property type="match status" value="1"/>
</dbReference>
<keyword evidence="4 12" id="KW-0245">EGF-like domain</keyword>
<evidence type="ECO:0000256" key="4">
    <source>
        <dbReference type="ARBA" id="ARBA00022536"/>
    </source>
</evidence>
<dbReference type="PROSITE" id="PS00010">
    <property type="entry name" value="ASX_HYDROXYL"/>
    <property type="match status" value="8"/>
</dbReference>
<dbReference type="PROSITE" id="PS01187">
    <property type="entry name" value="EGF_CA"/>
    <property type="match status" value="4"/>
</dbReference>
<dbReference type="FunFam" id="2.10.25.10:FF:000518">
    <property type="entry name" value="latent-transforming growth factor beta-binding protein 3 isoform X1"/>
    <property type="match status" value="1"/>
</dbReference>
<dbReference type="Gene3D" id="2.10.25.10">
    <property type="entry name" value="Laminin"/>
    <property type="match status" value="12"/>
</dbReference>
<comment type="subcellular location">
    <subcellularLocation>
        <location evidence="1">Secreted</location>
        <location evidence="1">Extracellular space</location>
        <location evidence="1">Extracellular matrix</location>
    </subcellularLocation>
</comment>
<feature type="compositionally biased region" description="Polar residues" evidence="13">
    <location>
        <begin position="234"/>
        <end position="245"/>
    </location>
</feature>
<keyword evidence="9" id="KW-0340">Growth factor binding</keyword>
<dbReference type="InterPro" id="IPR000152">
    <property type="entry name" value="EGF-type_Asp/Asn_hydroxyl_site"/>
</dbReference>
<dbReference type="InterPro" id="IPR001881">
    <property type="entry name" value="EGF-like_Ca-bd_dom"/>
</dbReference>
<evidence type="ECO:0000256" key="7">
    <source>
        <dbReference type="ARBA" id="ARBA00023157"/>
    </source>
</evidence>
<dbReference type="SUPFAM" id="SSF57581">
    <property type="entry name" value="TB module/8-cys domain"/>
    <property type="match status" value="3"/>
</dbReference>
<evidence type="ECO:0000256" key="13">
    <source>
        <dbReference type="SAM" id="MobiDB-lite"/>
    </source>
</evidence>
<feature type="domain" description="EGF-like" evidence="15">
    <location>
        <begin position="453"/>
        <end position="493"/>
    </location>
</feature>
<feature type="chain" id="PRO_5042248530" evidence="14">
    <location>
        <begin position="38"/>
        <end position="965"/>
    </location>
</feature>
<dbReference type="SUPFAM" id="SSF57184">
    <property type="entry name" value="Growth factor receptor domain"/>
    <property type="match status" value="3"/>
</dbReference>
<evidence type="ECO:0000259" key="16">
    <source>
        <dbReference type="PROSITE" id="PS51364"/>
    </source>
</evidence>
<keyword evidence="5 14" id="KW-0732">Signal</keyword>
<feature type="signal peptide" evidence="14">
    <location>
        <begin position="1"/>
        <end position="37"/>
    </location>
</feature>
<keyword evidence="7" id="KW-1015">Disulfide bond</keyword>
<evidence type="ECO:0000256" key="9">
    <source>
        <dbReference type="ARBA" id="ARBA00023183"/>
    </source>
</evidence>
<evidence type="ECO:0000256" key="14">
    <source>
        <dbReference type="SAM" id="SignalP"/>
    </source>
</evidence>
<dbReference type="Gene3D" id="3.90.290.10">
    <property type="entry name" value="TGF-beta binding (TB) domain"/>
    <property type="match status" value="3"/>
</dbReference>
<dbReference type="FunFam" id="2.10.25.10:FF:000303">
    <property type="entry name" value="latent-transforming growth factor beta-binding protein 3 isoform X2"/>
    <property type="match status" value="1"/>
</dbReference>
<dbReference type="SUPFAM" id="SSF57196">
    <property type="entry name" value="EGF/Laminin"/>
    <property type="match status" value="4"/>
</dbReference>
<feature type="region of interest" description="Disordered" evidence="13">
    <location>
        <begin position="850"/>
        <end position="875"/>
    </location>
</feature>
<dbReference type="InterPro" id="IPR050751">
    <property type="entry name" value="ECM_structural_protein"/>
</dbReference>
<keyword evidence="18" id="KW-1185">Reference proteome</keyword>
<feature type="domain" description="TB" evidence="16">
    <location>
        <begin position="115"/>
        <end position="167"/>
    </location>
</feature>
<dbReference type="Pfam" id="PF00683">
    <property type="entry name" value="TB"/>
    <property type="match status" value="3"/>
</dbReference>
<comment type="caution">
    <text evidence="12">Lacks conserved residue(s) required for the propagation of feature annotation.</text>
</comment>
<evidence type="ECO:0000256" key="11">
    <source>
        <dbReference type="ARBA" id="ARBA00057882"/>
    </source>
</evidence>
<dbReference type="Pfam" id="PF12661">
    <property type="entry name" value="hEGF"/>
    <property type="match status" value="1"/>
</dbReference>
<keyword evidence="2" id="KW-0964">Secreted</keyword>
<feature type="domain" description="EGF-like" evidence="15">
    <location>
        <begin position="535"/>
        <end position="574"/>
    </location>
</feature>
<dbReference type="SMART" id="SM00181">
    <property type="entry name" value="EGF"/>
    <property type="match status" value="12"/>
</dbReference>
<evidence type="ECO:0000256" key="6">
    <source>
        <dbReference type="ARBA" id="ARBA00022737"/>
    </source>
</evidence>
<reference evidence="17" key="3">
    <citation type="submission" date="2025-09" db="UniProtKB">
        <authorList>
            <consortium name="Ensembl"/>
        </authorList>
    </citation>
    <scope>IDENTIFICATION</scope>
    <source>
        <strain evidence="17">Hereford</strain>
    </source>
</reference>
<feature type="domain" description="EGF-like" evidence="15">
    <location>
        <begin position="283"/>
        <end position="324"/>
    </location>
</feature>
<dbReference type="FunFam" id="3.90.290.10:FF:000001">
    <property type="entry name" value="Latent-transforming growth factor beta-binding protein 3 isoform 1"/>
    <property type="match status" value="1"/>
</dbReference>
<dbReference type="PROSITE" id="PS01186">
    <property type="entry name" value="EGF_2"/>
    <property type="match status" value="5"/>
</dbReference>
<feature type="region of interest" description="Disordered" evidence="13">
    <location>
        <begin position="190"/>
        <end position="247"/>
    </location>
</feature>
<dbReference type="FunFam" id="3.90.290.10:FF:000015">
    <property type="entry name" value="Latent transforming growth factor beta binding protein 3"/>
    <property type="match status" value="1"/>
</dbReference>
<feature type="domain" description="TB" evidence="16">
    <location>
        <begin position="798"/>
        <end position="843"/>
    </location>
</feature>
<dbReference type="Proteomes" id="UP000009136">
    <property type="component" value="Chromosome 29"/>
</dbReference>
<dbReference type="GeneTree" id="ENSGT00940000160285"/>
<feature type="domain" description="EGF-like" evidence="15">
    <location>
        <begin position="325"/>
        <end position="362"/>
    </location>
</feature>
<comment type="similarity">
    <text evidence="10">Belongs to the LTBP family.</text>
</comment>
<evidence type="ECO:0000256" key="5">
    <source>
        <dbReference type="ARBA" id="ARBA00022729"/>
    </source>
</evidence>
<sequence length="965" mass="104031">MPGPRGAAGGLAPEMRGAGAAGLLALLLLLLLGPGGGAEGGPAGERGAGGGGALARERFKVVFAPVICKRTCLKGQCRDSCQKGSNMTLIGENGHSTDTLTGSGFRVADKPEEKSLCFRLVSPEHQCQHPLTTRLTRQLCCCSVGKAWGARCQRCPADGTAAFKEICPAGKGYHILTSHQTLTIQGESDFSLFLHPDGPPKPQQLPESPSRAPPPEDTEEERGVSTDSPVIEEQSAQQSHPTVTVSPARPYPELISWPPPPQFLPDLPPSRSAVEIAPTQVTETDECRLNQNICGHGECVPGPSDYSCHCNPGYRSHPQHRYCVDVNECEAEPCGAGRGICMNTGGSYNCHCNRGYRLHVGAGGRSCVDLNECAKPHLCGDGGFCINFPGHYKCNCYPGYRLKASRPPVCEDIDECRDPSTCPDSKCENKPGSFKCIACLPGYRSQGGGACRDVNECAEGNPCSPGWCENLPGSFRCTCAQGYAPAQDGRSCLDVDECEAGDVCDNGICANTPGSFQCQCLSGYHLSRDRSRCEDINECDFPAACIGGDCINTNGSYRCLCPQGHRLVGGRKCQDIDECSQDPGLCLPHGACENLQGSYVCICDEGFTPTQDQHGCEEVEQPHHKKECYLNFDDTVFCDSVLATNVTQQECCCSLGAGWGDHCEIYPCPVYSSAEFHSLCPDGKGYTQDNNIVNYGIPAHRDIDECILFGAEICKEGKCVNTQPGYECYCQHGFYYDSNLLECVDVDECLDESNCRNGVCENTRGGYRCACTPPAEYSPVQRQCLSPEEMERAPERRDVCWGQRGDDGMCAGPLAGPALTFDDCCCRQGRGWGAQCRPCPPRGAGSQCPTSQSESNSFWDTSPLLLGKPAREEDSSEEDSDECRCVSGRCVPRPGGAVCECPGGFQLDASRARCVDIDECRELNQRGLLCKTERCVNTSGSYRCVCKAGFARSRTHGACVPQRRR</sequence>
<dbReference type="PROSITE" id="PS50026">
    <property type="entry name" value="EGF_3"/>
    <property type="match status" value="8"/>
</dbReference>
<evidence type="ECO:0000313" key="18">
    <source>
        <dbReference type="Proteomes" id="UP000009136"/>
    </source>
</evidence>
<dbReference type="FunFam" id="2.10.25.10:FF:000160">
    <property type="entry name" value="latent-transforming growth factor beta-binding protein 4 isoform X2"/>
    <property type="match status" value="1"/>
</dbReference>
<dbReference type="PROSITE" id="PS51364">
    <property type="entry name" value="TB"/>
    <property type="match status" value="3"/>
</dbReference>
<keyword evidence="6" id="KW-0677">Repeat</keyword>
<dbReference type="GO" id="GO:0019838">
    <property type="term" value="F:growth factor binding"/>
    <property type="evidence" value="ECO:0007669"/>
    <property type="project" value="UniProtKB-KW"/>
</dbReference>
<feature type="domain" description="EGF-like" evidence="15">
    <location>
        <begin position="575"/>
        <end position="617"/>
    </location>
</feature>
<dbReference type="InterPro" id="IPR018097">
    <property type="entry name" value="EGF_Ca-bd_CS"/>
</dbReference>
<feature type="domain" description="TB" evidence="16">
    <location>
        <begin position="626"/>
        <end position="680"/>
    </location>
</feature>
<feature type="compositionally biased region" description="Polar residues" evidence="13">
    <location>
        <begin position="850"/>
        <end position="860"/>
    </location>
</feature>
<evidence type="ECO:0000256" key="8">
    <source>
        <dbReference type="ARBA" id="ARBA00023180"/>
    </source>
</evidence>
<feature type="domain" description="EGF-like" evidence="15">
    <location>
        <begin position="369"/>
        <end position="411"/>
    </location>
</feature>
<dbReference type="CDD" id="cd00054">
    <property type="entry name" value="EGF_CA"/>
    <property type="match status" value="8"/>
</dbReference>
<comment type="function">
    <text evidence="11">Key regulator of transforming growth factor beta (TGFB1, TGFB2 and TGFB3) that controls TGF-beta activation by maintaining it in a latent state during storage in extracellular space. Associates specifically via disulfide bonds with the Latency-associated peptide (LAP), which is the regulatory chain of TGF-beta, and regulates integrin-dependent activation of TGF-beta.</text>
</comment>
<evidence type="ECO:0000256" key="1">
    <source>
        <dbReference type="ARBA" id="ARBA00004498"/>
    </source>
</evidence>
<protein>
    <submittedName>
        <fullName evidence="17">Latent transforming growth factor beta binding protein 3</fullName>
    </submittedName>
</protein>
<evidence type="ECO:0000259" key="15">
    <source>
        <dbReference type="PROSITE" id="PS50026"/>
    </source>
</evidence>
<gene>
    <name evidence="17" type="primary">LTBP3</name>
</gene>
<dbReference type="GO" id="GO:0005509">
    <property type="term" value="F:calcium ion binding"/>
    <property type="evidence" value="ECO:0007669"/>
    <property type="project" value="InterPro"/>
</dbReference>
<dbReference type="SMART" id="SM00179">
    <property type="entry name" value="EGF_CA"/>
    <property type="match status" value="12"/>
</dbReference>
<organism evidence="17 18">
    <name type="scientific">Bos taurus</name>
    <name type="common">Bovine</name>
    <dbReference type="NCBI Taxonomy" id="9913"/>
    <lineage>
        <taxon>Eukaryota</taxon>
        <taxon>Metazoa</taxon>
        <taxon>Chordata</taxon>
        <taxon>Craniata</taxon>
        <taxon>Vertebrata</taxon>
        <taxon>Euteleostomi</taxon>
        <taxon>Mammalia</taxon>
        <taxon>Eutheria</taxon>
        <taxon>Laurasiatheria</taxon>
        <taxon>Artiodactyla</taxon>
        <taxon>Ruminantia</taxon>
        <taxon>Pecora</taxon>
        <taxon>Bovidae</taxon>
        <taxon>Bovinae</taxon>
        <taxon>Bos</taxon>
    </lineage>
</organism>
<evidence type="ECO:0000256" key="10">
    <source>
        <dbReference type="ARBA" id="ARBA00038081"/>
    </source>
</evidence>
<evidence type="ECO:0000256" key="12">
    <source>
        <dbReference type="PROSITE-ProRule" id="PRU00076"/>
    </source>
</evidence>
<dbReference type="FunFam" id="2.10.25.10:FF:000245">
    <property type="entry name" value="latent-transforming growth factor beta-binding protein 3 isoform X2"/>
    <property type="match status" value="1"/>
</dbReference>
<dbReference type="FunFam" id="2.10.25.10:FF:000349">
    <property type="entry name" value="Latent transforming growth factor beta binding protein 3"/>
    <property type="match status" value="1"/>
</dbReference>
<evidence type="ECO:0000313" key="17">
    <source>
        <dbReference type="Ensembl" id="ENSBTAP00000094839.1"/>
    </source>
</evidence>
<dbReference type="FunFam" id="2.10.25.10:FF:000056">
    <property type="entry name" value="Latent-transforming growth factor beta-binding protein 3 isoform 2"/>
    <property type="match status" value="1"/>
</dbReference>
<evidence type="ECO:0000256" key="3">
    <source>
        <dbReference type="ARBA" id="ARBA00022530"/>
    </source>
</evidence>
<reference evidence="17" key="1">
    <citation type="submission" date="2018-03" db="EMBL/GenBank/DDBJ databases">
        <title>ARS-UCD1.2.</title>
        <authorList>
            <person name="Rosen B.D."/>
            <person name="Bickhart D.M."/>
            <person name="Koren S."/>
            <person name="Schnabel R.D."/>
            <person name="Hall R."/>
            <person name="Zimin A."/>
            <person name="Dreischer C."/>
            <person name="Schultheiss S."/>
            <person name="Schroeder S.G."/>
            <person name="Elsik C.G."/>
            <person name="Couldrey C."/>
            <person name="Liu G.E."/>
            <person name="Van Tassell C.P."/>
            <person name="Phillippy A.M."/>
            <person name="Smith T.P.L."/>
            <person name="Medrano J.F."/>
        </authorList>
    </citation>
    <scope>NUCLEOTIDE SEQUENCE [LARGE SCALE GENOMIC DNA]</scope>
    <source>
        <strain evidence="17">Hereford</strain>
    </source>
</reference>
<dbReference type="FunFam" id="2.10.25.10:FF:000317">
    <property type="entry name" value="latent-transforming growth factor beta-binding protein 3 isoform X2"/>
    <property type="match status" value="1"/>
</dbReference>
<reference evidence="17" key="2">
    <citation type="submission" date="2025-08" db="UniProtKB">
        <authorList>
            <consortium name="Ensembl"/>
        </authorList>
    </citation>
    <scope>IDENTIFICATION</scope>
    <source>
        <strain evidence="17">Hereford</strain>
    </source>
</reference>
<dbReference type="FunFam" id="2.10.25.10:FF:000019">
    <property type="entry name" value="latent-transforming growth factor beta-binding protein 1 isoform X2"/>
    <property type="match status" value="1"/>
</dbReference>
<dbReference type="Ensembl" id="ENSBTAT00000088675.1">
    <property type="protein sequence ID" value="ENSBTAP00000094839.1"/>
    <property type="gene ID" value="ENSBTAG00000006747.8"/>
</dbReference>
<dbReference type="Pfam" id="PF07645">
    <property type="entry name" value="EGF_CA"/>
    <property type="match status" value="10"/>
</dbReference>
<dbReference type="FunFam" id="2.10.25.10:FF:000068">
    <property type="entry name" value="Latent transforming growth factor beta binding protein 3"/>
    <property type="match status" value="2"/>
</dbReference>
<dbReference type="InterPro" id="IPR036773">
    <property type="entry name" value="TB_dom_sf"/>
</dbReference>
<dbReference type="PANTHER" id="PTHR24034:SF209">
    <property type="entry name" value="EGF-LIKE DOMAIN-CONTAINING PROTEIN"/>
    <property type="match status" value="1"/>
</dbReference>
<dbReference type="FunFam" id="2.10.25.10:FF:000302">
    <property type="entry name" value="latent-transforming growth factor beta-binding protein 3 isoform X2"/>
    <property type="match status" value="1"/>
</dbReference>
<keyword evidence="3" id="KW-0272">Extracellular matrix</keyword>
<feature type="domain" description="EGF-like" evidence="15">
    <location>
        <begin position="745"/>
        <end position="785"/>
    </location>
</feature>
<dbReference type="FunFam" id="2.10.25.10:FF:000077">
    <property type="entry name" value="Latent-transforming growth factor beta-binding protein 3 isoform 1"/>
    <property type="match status" value="1"/>
</dbReference>
<dbReference type="PANTHER" id="PTHR24034">
    <property type="entry name" value="EGF-LIKE DOMAIN-CONTAINING PROTEIN"/>
    <property type="match status" value="1"/>
</dbReference>
<dbReference type="InterPro" id="IPR009030">
    <property type="entry name" value="Growth_fac_rcpt_cys_sf"/>
</dbReference>
<evidence type="ECO:0000256" key="2">
    <source>
        <dbReference type="ARBA" id="ARBA00022525"/>
    </source>
</evidence>
<keyword evidence="8" id="KW-0325">Glycoprotein</keyword>
<dbReference type="InterPro" id="IPR013032">
    <property type="entry name" value="EGF-like_CS"/>
</dbReference>
<dbReference type="AlphaFoldDB" id="A0AAA9T7X7"/>
<name>A0AAA9T7X7_BOVIN</name>
<dbReference type="InterPro" id="IPR000742">
    <property type="entry name" value="EGF"/>
</dbReference>